<dbReference type="Proteomes" id="UP000251993">
    <property type="component" value="Chromosome"/>
</dbReference>
<keyword evidence="1" id="KW-0472">Membrane</keyword>
<gene>
    <name evidence="2" type="ORF">DR864_27375</name>
</gene>
<feature type="transmembrane region" description="Helical" evidence="1">
    <location>
        <begin position="56"/>
        <end position="73"/>
    </location>
</feature>
<dbReference type="RefSeq" id="WP_114069956.1">
    <property type="nucleotide sequence ID" value="NZ_CP030850.1"/>
</dbReference>
<dbReference type="KEGG" id="run:DR864_27375"/>
<dbReference type="OrthoDB" id="9906497at2"/>
<sequence>MTTKKIFGYIFIVLAFILTLAIVGQLPQLFAAIFGFFKIFTGKFDTYQIGLVTGNFAYWIFHFSVTIALWIYGSRWIKKQQNKTTIE</sequence>
<name>A0A344TRC4_9BACT</name>
<organism evidence="2 3">
    <name type="scientific">Runella rosea</name>
    <dbReference type="NCBI Taxonomy" id="2259595"/>
    <lineage>
        <taxon>Bacteria</taxon>
        <taxon>Pseudomonadati</taxon>
        <taxon>Bacteroidota</taxon>
        <taxon>Cytophagia</taxon>
        <taxon>Cytophagales</taxon>
        <taxon>Spirosomataceae</taxon>
        <taxon>Runella</taxon>
    </lineage>
</organism>
<evidence type="ECO:0000313" key="3">
    <source>
        <dbReference type="Proteomes" id="UP000251993"/>
    </source>
</evidence>
<keyword evidence="1" id="KW-0812">Transmembrane</keyword>
<keyword evidence="3" id="KW-1185">Reference proteome</keyword>
<feature type="transmembrane region" description="Helical" evidence="1">
    <location>
        <begin position="7"/>
        <end position="36"/>
    </location>
</feature>
<protein>
    <submittedName>
        <fullName evidence="2">Uncharacterized protein</fullName>
    </submittedName>
</protein>
<evidence type="ECO:0000256" key="1">
    <source>
        <dbReference type="SAM" id="Phobius"/>
    </source>
</evidence>
<dbReference type="EMBL" id="CP030850">
    <property type="protein sequence ID" value="AXE21195.1"/>
    <property type="molecule type" value="Genomic_DNA"/>
</dbReference>
<dbReference type="AlphaFoldDB" id="A0A344TRC4"/>
<keyword evidence="1" id="KW-1133">Transmembrane helix</keyword>
<reference evidence="2 3" key="1">
    <citation type="submission" date="2018-07" db="EMBL/GenBank/DDBJ databases">
        <title>Genome sequencing of Runella.</title>
        <authorList>
            <person name="Baek M.-G."/>
            <person name="Yi H."/>
        </authorList>
    </citation>
    <scope>NUCLEOTIDE SEQUENCE [LARGE SCALE GENOMIC DNA]</scope>
    <source>
        <strain evidence="2 3">HYN0085</strain>
    </source>
</reference>
<proteinExistence type="predicted"/>
<accession>A0A344TRC4</accession>
<evidence type="ECO:0000313" key="2">
    <source>
        <dbReference type="EMBL" id="AXE21195.1"/>
    </source>
</evidence>